<protein>
    <submittedName>
        <fullName evidence="2">Pyrimidine dimer DNA glycosylase</fullName>
    </submittedName>
</protein>
<evidence type="ECO:0000313" key="2">
    <source>
        <dbReference type="EMBL" id="CAB4194428.1"/>
    </source>
</evidence>
<evidence type="ECO:0000256" key="1">
    <source>
        <dbReference type="PIRSR" id="PIRSR001000-1"/>
    </source>
</evidence>
<dbReference type="EMBL" id="LR797210">
    <property type="protein sequence ID" value="CAB4194428.1"/>
    <property type="molecule type" value="Genomic_DNA"/>
</dbReference>
<feature type="active site" description="Proton acceptor" evidence="1">
    <location>
        <position position="23"/>
    </location>
</feature>
<name>A0A6J5RL03_9CAUD</name>
<sequence>MTRINLVPVSELHDQHLFSEWREIKMVPKSLGRSLTARGIAGVVRMIPKEFILGTGHVSFFYDKGFYLRERYRQLTAELNARGVDYNPQSRLDPEGLFEMYPQLNNGYTPTPIALKLIRDRIADRVAAKPSWYRRTMQ</sequence>
<dbReference type="SUPFAM" id="SSF47077">
    <property type="entry name" value="T4 endonuclease V"/>
    <property type="match status" value="1"/>
</dbReference>
<proteinExistence type="predicted"/>
<accession>A0A6J5RL03</accession>
<gene>
    <name evidence="2" type="ORF">UFOVP1254_55</name>
</gene>
<dbReference type="PIRSF" id="PIRSF001000">
    <property type="entry name" value="PDG_ENDV"/>
    <property type="match status" value="1"/>
</dbReference>
<dbReference type="InterPro" id="IPR024796">
    <property type="entry name" value="T4_endonuc_V"/>
</dbReference>
<dbReference type="Pfam" id="PF03013">
    <property type="entry name" value="Pyr_excise"/>
    <property type="match status" value="1"/>
</dbReference>
<dbReference type="Gene3D" id="1.10.440.10">
    <property type="entry name" value="T4 endonuclease V"/>
    <property type="match status" value="1"/>
</dbReference>
<dbReference type="InterPro" id="IPR004260">
    <property type="entry name" value="Pyr-dimer_DNA_glycosylase"/>
</dbReference>
<reference evidence="2" key="1">
    <citation type="submission" date="2020-05" db="EMBL/GenBank/DDBJ databases">
        <authorList>
            <person name="Chiriac C."/>
            <person name="Salcher M."/>
            <person name="Ghai R."/>
            <person name="Kavagutti S V."/>
        </authorList>
    </citation>
    <scope>NUCLEOTIDE SEQUENCE</scope>
</reference>
<organism evidence="2">
    <name type="scientific">uncultured Caudovirales phage</name>
    <dbReference type="NCBI Taxonomy" id="2100421"/>
    <lineage>
        <taxon>Viruses</taxon>
        <taxon>Duplodnaviria</taxon>
        <taxon>Heunggongvirae</taxon>
        <taxon>Uroviricota</taxon>
        <taxon>Caudoviricetes</taxon>
        <taxon>Peduoviridae</taxon>
        <taxon>Maltschvirus</taxon>
        <taxon>Maltschvirus maltsch</taxon>
    </lineage>
</organism>